<protein>
    <recommendedName>
        <fullName evidence="3">RecQ-mediated genome instability protein 1</fullName>
    </recommendedName>
</protein>
<organism evidence="11 12">
    <name type="scientific">Atractosteus spatula</name>
    <name type="common">Alligator gar</name>
    <name type="synonym">Lepisosteus spatula</name>
    <dbReference type="NCBI Taxonomy" id="7917"/>
    <lineage>
        <taxon>Eukaryota</taxon>
        <taxon>Metazoa</taxon>
        <taxon>Chordata</taxon>
        <taxon>Craniata</taxon>
        <taxon>Vertebrata</taxon>
        <taxon>Euteleostomi</taxon>
        <taxon>Actinopterygii</taxon>
        <taxon>Neopterygii</taxon>
        <taxon>Holostei</taxon>
        <taxon>Semionotiformes</taxon>
        <taxon>Lepisosteidae</taxon>
        <taxon>Atractosteus</taxon>
    </lineage>
</organism>
<dbReference type="GO" id="GO:0000724">
    <property type="term" value="P:double-strand break repair via homologous recombination"/>
    <property type="evidence" value="ECO:0007669"/>
    <property type="project" value="TreeGrafter"/>
</dbReference>
<accession>A0A8J7NLC0</accession>
<dbReference type="Gene3D" id="1.10.8.1020">
    <property type="entry name" value="RecQ-mediated genome instability protein 1, N-terminal domain"/>
    <property type="match status" value="1"/>
</dbReference>
<evidence type="ECO:0000256" key="4">
    <source>
        <dbReference type="ARBA" id="ARBA00022705"/>
    </source>
</evidence>
<dbReference type="SMART" id="SM01161">
    <property type="entry name" value="DUF1767"/>
    <property type="match status" value="1"/>
</dbReference>
<evidence type="ECO:0000313" key="12">
    <source>
        <dbReference type="Proteomes" id="UP000736164"/>
    </source>
</evidence>
<dbReference type="Gene3D" id="2.40.50.510">
    <property type="match status" value="1"/>
</dbReference>
<dbReference type="PANTHER" id="PTHR14790">
    <property type="entry name" value="RECQ-MEDIATED GENOME INSTABILITY PROTEIN 1 RMI1"/>
    <property type="match status" value="1"/>
</dbReference>
<feature type="compositionally biased region" description="Polar residues" evidence="7">
    <location>
        <begin position="237"/>
        <end position="253"/>
    </location>
</feature>
<dbReference type="AlphaFoldDB" id="A0A8J7NLC0"/>
<dbReference type="FunFam" id="2.40.50.770:FF:000002">
    <property type="entry name" value="recQ-mediated genome instability protein 1"/>
    <property type="match status" value="1"/>
</dbReference>
<sequence length="465" mass="51674">MNTSGFVHRAKAWLHSAWHIQVPFHWLEACINWIQQDNVGTVLTQAEINKQVLEQWLLTDLRDLEQPILPRGISEAAKAEINGFYCLQIDSLLDVSQPAYSQIQKLKGKDFTNENVTAVTQVSQKPWEAKPLRMLMLQLTDGVQQLQGMEYQPIPDLHANLSPGSKILLQGKIVCRLGVLLLTPVNVKVIGGEVEGLVEEFSQERVLSRVLGETENAVQRPSSQDREMPNADEGFENLTSPSGLSVPESQTPQIVPERASEEVLELDDADFDDIPVDDLDDVIYLEDSPPEFETPSTEQSFQCNQMTMSGNSNTNSINVPSSLNLNNNMVEVPENISGERIVSIRPGIRTMTNDGNSIEVPELLEDALTVPVEMSKLRSVCEREKTAIVKVVKVKAFIVTLLGSLSSSSGSWHIKVKISDGTDYLDVDLSNEVLVSLIGFTVEETKKMKKDPDQRKRVTAGLQKC</sequence>
<evidence type="ECO:0000259" key="9">
    <source>
        <dbReference type="Pfam" id="PF16099"/>
    </source>
</evidence>
<feature type="non-terminal residue" evidence="11">
    <location>
        <position position="465"/>
    </location>
</feature>
<evidence type="ECO:0000259" key="8">
    <source>
        <dbReference type="Pfam" id="PF08585"/>
    </source>
</evidence>
<evidence type="ECO:0000256" key="1">
    <source>
        <dbReference type="ARBA" id="ARBA00004123"/>
    </source>
</evidence>
<dbReference type="InterPro" id="IPR044881">
    <property type="entry name" value="RMI1_N_N_sf"/>
</dbReference>
<dbReference type="Gene3D" id="2.40.50.770">
    <property type="entry name" value="RecQ-mediated genome instability protein Rmi1, C-terminal domain"/>
    <property type="match status" value="1"/>
</dbReference>
<evidence type="ECO:0000313" key="11">
    <source>
        <dbReference type="EMBL" id="MBN3314323.1"/>
    </source>
</evidence>
<dbReference type="Pfam" id="PF16099">
    <property type="entry name" value="RMI1_C"/>
    <property type="match status" value="1"/>
</dbReference>
<dbReference type="InterPro" id="IPR032199">
    <property type="entry name" value="RMI1_C"/>
</dbReference>
<dbReference type="Pfam" id="PF08585">
    <property type="entry name" value="RMI1_N_C"/>
    <property type="match status" value="1"/>
</dbReference>
<keyword evidence="12" id="KW-1185">Reference proteome</keyword>
<dbReference type="InterPro" id="IPR013894">
    <property type="entry name" value="RMI1_OB"/>
</dbReference>
<dbReference type="GO" id="GO:0000166">
    <property type="term" value="F:nucleotide binding"/>
    <property type="evidence" value="ECO:0007669"/>
    <property type="project" value="InterPro"/>
</dbReference>
<name>A0A8J7NLC0_ATRSP</name>
<dbReference type="GO" id="GO:0031422">
    <property type="term" value="C:RecQ family helicase-topoisomerase III complex"/>
    <property type="evidence" value="ECO:0007669"/>
    <property type="project" value="TreeGrafter"/>
</dbReference>
<comment type="similarity">
    <text evidence="2">Belongs to the RMI1 family.</text>
</comment>
<dbReference type="GO" id="GO:0000712">
    <property type="term" value="P:resolution of meiotic recombination intermediates"/>
    <property type="evidence" value="ECO:0007669"/>
    <property type="project" value="TreeGrafter"/>
</dbReference>
<feature type="domain" description="RecQ-mediated genome instability protein 1 C-terminal OB-fold" evidence="9">
    <location>
        <begin position="384"/>
        <end position="465"/>
    </location>
</feature>
<dbReference type="GO" id="GO:0016604">
    <property type="term" value="C:nuclear body"/>
    <property type="evidence" value="ECO:0007669"/>
    <property type="project" value="TreeGrafter"/>
</dbReference>
<dbReference type="PANTHER" id="PTHR14790:SF15">
    <property type="entry name" value="RECQ-MEDIATED GENOME INSTABILITY PROTEIN 1"/>
    <property type="match status" value="1"/>
</dbReference>
<keyword evidence="5" id="KW-0539">Nucleus</keyword>
<dbReference type="FunFam" id="1.10.8.1020:FF:000001">
    <property type="entry name" value="RecQ-mediated genome instability protein 1"/>
    <property type="match status" value="1"/>
</dbReference>
<feature type="domain" description="RecQ mediated genome instability protein 1 OB-fold" evidence="8">
    <location>
        <begin position="69"/>
        <end position="205"/>
    </location>
</feature>
<evidence type="ECO:0000256" key="6">
    <source>
        <dbReference type="ARBA" id="ARBA00024977"/>
    </source>
</evidence>
<feature type="region of interest" description="Disordered" evidence="7">
    <location>
        <begin position="212"/>
        <end position="253"/>
    </location>
</feature>
<feature type="non-terminal residue" evidence="11">
    <location>
        <position position="1"/>
    </location>
</feature>
<keyword evidence="4" id="KW-0235">DNA replication</keyword>
<dbReference type="InterPro" id="IPR042470">
    <property type="entry name" value="RMI1_N_C_sf"/>
</dbReference>
<comment type="subcellular location">
    <subcellularLocation>
        <location evidence="1">Nucleus</location>
    </subcellularLocation>
</comment>
<dbReference type="EMBL" id="JAAWVO010014922">
    <property type="protein sequence ID" value="MBN3314323.1"/>
    <property type="molecule type" value="Genomic_DNA"/>
</dbReference>
<comment type="function">
    <text evidence="6">Essential component of the RMI complex, a complex that plays an important role in the processing of homologous recombination intermediates to limit DNA crossover formation in cells. Promotes TOP3A binding to double Holliday junctions (DHJ) and hence stimulates TOP3A-mediated dissolution. Required for BLM phosphorylation during mitosis. Within the BLM complex, required for BLM and TOP3A stability.</text>
</comment>
<dbReference type="Proteomes" id="UP000736164">
    <property type="component" value="Unassembled WGS sequence"/>
</dbReference>
<dbReference type="InterPro" id="IPR049363">
    <property type="entry name" value="RMI1_N"/>
</dbReference>
<proteinExistence type="inferred from homology"/>
<evidence type="ECO:0000259" key="10">
    <source>
        <dbReference type="Pfam" id="PF21000"/>
    </source>
</evidence>
<gene>
    <name evidence="11" type="primary">Rmi1</name>
    <name evidence="11" type="ORF">GTO95_0006284</name>
</gene>
<evidence type="ECO:0000256" key="2">
    <source>
        <dbReference type="ARBA" id="ARBA00006395"/>
    </source>
</evidence>
<evidence type="ECO:0000256" key="3">
    <source>
        <dbReference type="ARBA" id="ARBA00018987"/>
    </source>
</evidence>
<evidence type="ECO:0000256" key="7">
    <source>
        <dbReference type="SAM" id="MobiDB-lite"/>
    </source>
</evidence>
<comment type="caution">
    <text evidence="11">The sequence shown here is derived from an EMBL/GenBank/DDBJ whole genome shotgun (WGS) entry which is preliminary data.</text>
</comment>
<dbReference type="GO" id="GO:0006260">
    <property type="term" value="P:DNA replication"/>
    <property type="evidence" value="ECO:0007669"/>
    <property type="project" value="UniProtKB-KW"/>
</dbReference>
<reference evidence="11" key="1">
    <citation type="journal article" date="2021" name="Cell">
        <title>Tracing the genetic footprints of vertebrate landing in non-teleost ray-finned fishes.</title>
        <authorList>
            <person name="Bi X."/>
            <person name="Wang K."/>
            <person name="Yang L."/>
            <person name="Pan H."/>
            <person name="Jiang H."/>
            <person name="Wei Q."/>
            <person name="Fang M."/>
            <person name="Yu H."/>
            <person name="Zhu C."/>
            <person name="Cai Y."/>
            <person name="He Y."/>
            <person name="Gan X."/>
            <person name="Zeng H."/>
            <person name="Yu D."/>
            <person name="Zhu Y."/>
            <person name="Jiang H."/>
            <person name="Qiu Q."/>
            <person name="Yang H."/>
            <person name="Zhang Y.E."/>
            <person name="Wang W."/>
            <person name="Zhu M."/>
            <person name="He S."/>
            <person name="Zhang G."/>
        </authorList>
    </citation>
    <scope>NUCLEOTIDE SEQUENCE</scope>
    <source>
        <strain evidence="11">Allg_001</strain>
    </source>
</reference>
<feature type="domain" description="RMI1 N-terminal" evidence="10">
    <location>
        <begin position="17"/>
        <end position="63"/>
    </location>
</feature>
<dbReference type="Pfam" id="PF21000">
    <property type="entry name" value="RMI1_N_N"/>
    <property type="match status" value="1"/>
</dbReference>
<evidence type="ECO:0000256" key="5">
    <source>
        <dbReference type="ARBA" id="ARBA00023242"/>
    </source>
</evidence>